<name>A0A6G0W0F6_APHCR</name>
<protein>
    <recommendedName>
        <fullName evidence="1">Endonuclease/exonuclease/phosphatase domain-containing protein</fullName>
    </recommendedName>
</protein>
<dbReference type="GO" id="GO:0003824">
    <property type="term" value="F:catalytic activity"/>
    <property type="evidence" value="ECO:0007669"/>
    <property type="project" value="InterPro"/>
</dbReference>
<dbReference type="PANTHER" id="PTHR33273">
    <property type="entry name" value="DOMAIN-CONTAINING PROTEIN, PUTATIVE-RELATED"/>
    <property type="match status" value="1"/>
</dbReference>
<dbReference type="EMBL" id="VUJU01009922">
    <property type="protein sequence ID" value="KAF0716880.1"/>
    <property type="molecule type" value="Genomic_DNA"/>
</dbReference>
<comment type="caution">
    <text evidence="2">The sequence shown here is derived from an EMBL/GenBank/DDBJ whole genome shotgun (WGS) entry which is preliminary data.</text>
</comment>
<keyword evidence="3" id="KW-1185">Reference proteome</keyword>
<dbReference type="Pfam" id="PF03372">
    <property type="entry name" value="Exo_endo_phos"/>
    <property type="match status" value="1"/>
</dbReference>
<feature type="domain" description="Endonuclease/exonuclease/phosphatase" evidence="1">
    <location>
        <begin position="16"/>
        <end position="197"/>
    </location>
</feature>
<gene>
    <name evidence="2" type="ORF">FWK35_00027208</name>
</gene>
<dbReference type="PANTHER" id="PTHR33273:SF2">
    <property type="entry name" value="ENDONUCLEASE_EXONUCLEASE_PHOSPHATASE DOMAIN-CONTAINING PROTEIN"/>
    <property type="match status" value="1"/>
</dbReference>
<proteinExistence type="predicted"/>
<evidence type="ECO:0000313" key="3">
    <source>
        <dbReference type="Proteomes" id="UP000478052"/>
    </source>
</evidence>
<evidence type="ECO:0000313" key="2">
    <source>
        <dbReference type="EMBL" id="KAF0716880.1"/>
    </source>
</evidence>
<dbReference type="AlphaFoldDB" id="A0A6G0W0F6"/>
<organism evidence="2 3">
    <name type="scientific">Aphis craccivora</name>
    <name type="common">Cowpea aphid</name>
    <dbReference type="NCBI Taxonomy" id="307492"/>
    <lineage>
        <taxon>Eukaryota</taxon>
        <taxon>Metazoa</taxon>
        <taxon>Ecdysozoa</taxon>
        <taxon>Arthropoda</taxon>
        <taxon>Hexapoda</taxon>
        <taxon>Insecta</taxon>
        <taxon>Pterygota</taxon>
        <taxon>Neoptera</taxon>
        <taxon>Paraneoptera</taxon>
        <taxon>Hemiptera</taxon>
        <taxon>Sternorrhyncha</taxon>
        <taxon>Aphidomorpha</taxon>
        <taxon>Aphidoidea</taxon>
        <taxon>Aphididae</taxon>
        <taxon>Aphidini</taxon>
        <taxon>Aphis</taxon>
        <taxon>Aphis</taxon>
    </lineage>
</organism>
<dbReference type="SUPFAM" id="SSF56219">
    <property type="entry name" value="DNase I-like"/>
    <property type="match status" value="1"/>
</dbReference>
<dbReference type="InterPro" id="IPR005135">
    <property type="entry name" value="Endo/exonuclease/phosphatase"/>
</dbReference>
<dbReference type="Gene3D" id="3.60.10.10">
    <property type="entry name" value="Endonuclease/exonuclease/phosphatase"/>
    <property type="match status" value="1"/>
</dbReference>
<evidence type="ECO:0000259" key="1">
    <source>
        <dbReference type="Pfam" id="PF03372"/>
    </source>
</evidence>
<accession>A0A6G0W0F6</accession>
<dbReference type="InterPro" id="IPR036691">
    <property type="entry name" value="Endo/exonu/phosph_ase_sf"/>
</dbReference>
<dbReference type="Proteomes" id="UP000478052">
    <property type="component" value="Unassembled WGS sequence"/>
</dbReference>
<reference evidence="2 3" key="1">
    <citation type="submission" date="2019-08" db="EMBL/GenBank/DDBJ databases">
        <title>Whole genome of Aphis craccivora.</title>
        <authorList>
            <person name="Voronova N.V."/>
            <person name="Shulinski R.S."/>
            <person name="Bandarenka Y.V."/>
            <person name="Zhorov D.G."/>
            <person name="Warner D."/>
        </authorList>
    </citation>
    <scope>NUCLEOTIDE SEQUENCE [LARGE SCALE GENOMIC DNA]</scope>
    <source>
        <strain evidence="2">180601</strain>
        <tissue evidence="2">Whole Body</tissue>
    </source>
</reference>
<sequence>MINSHETILLPISTLLWNANGLMQQKNELKAFLAVNNIDILLISESHLTTHSNFHIPGLLTYHCDHPDGTVHAGSSLIIKTNISHAVLPQFQTTSLQATNITISLNYVPTTISSVYCPPGHANKISDNDFTQYFKSLGNKFLSGGDFNSKHHIWRSRVTNTRGLSLYRSLLSNNSDPTYWPSHFNRVPDILDFFIHTLPNHINYNTTNLADFSEKRLETILPRSYHSPPMTTIFLNNVTIPTTQETRYLGVHLDSKLTLAYHIKTKRKSLNLKLNKMKHLLKSNLPLNSLNTKLVIYKQILHPSMTYGIQLWGTSKQSNIQKFQSFQSICLCHLTNAPWYVSNLTLHSDLKIPNIYTLASHCYKLFHKNTVNHPNPLISDLSSLTLPDNPTTSSKTKLAQGPPRPIIIKIYQ</sequence>
<dbReference type="OrthoDB" id="7474049at2759"/>